<evidence type="ECO:0000256" key="7">
    <source>
        <dbReference type="SAM" id="Phobius"/>
    </source>
</evidence>
<evidence type="ECO:0000256" key="4">
    <source>
        <dbReference type="ARBA" id="ARBA00022692"/>
    </source>
</evidence>
<dbReference type="PANTHER" id="PTHR23501:SF102">
    <property type="entry name" value="DRUG TRANSPORTER, PUTATIVE (AFU_ORTHOLOGUE AFUA_3G08530)-RELATED"/>
    <property type="match status" value="1"/>
</dbReference>
<feature type="transmembrane region" description="Helical" evidence="7">
    <location>
        <begin position="98"/>
        <end position="117"/>
    </location>
</feature>
<feature type="transmembrane region" description="Helical" evidence="7">
    <location>
        <begin position="311"/>
        <end position="333"/>
    </location>
</feature>
<keyword evidence="5 7" id="KW-1133">Transmembrane helix</keyword>
<keyword evidence="6 7" id="KW-0472">Membrane</keyword>
<evidence type="ECO:0000256" key="6">
    <source>
        <dbReference type="ARBA" id="ARBA00023136"/>
    </source>
</evidence>
<dbReference type="SUPFAM" id="SSF103473">
    <property type="entry name" value="MFS general substrate transporter"/>
    <property type="match status" value="1"/>
</dbReference>
<name>A0A6G1H005_9PEZI</name>
<evidence type="ECO:0000313" key="9">
    <source>
        <dbReference type="EMBL" id="KAF1986553.1"/>
    </source>
</evidence>
<dbReference type="Gene3D" id="1.20.1250.20">
    <property type="entry name" value="MFS general substrate transporter like domains"/>
    <property type="match status" value="1"/>
</dbReference>
<dbReference type="InterPro" id="IPR020846">
    <property type="entry name" value="MFS_dom"/>
</dbReference>
<organism evidence="9 10">
    <name type="scientific">Aulographum hederae CBS 113979</name>
    <dbReference type="NCBI Taxonomy" id="1176131"/>
    <lineage>
        <taxon>Eukaryota</taxon>
        <taxon>Fungi</taxon>
        <taxon>Dikarya</taxon>
        <taxon>Ascomycota</taxon>
        <taxon>Pezizomycotina</taxon>
        <taxon>Dothideomycetes</taxon>
        <taxon>Pleosporomycetidae</taxon>
        <taxon>Aulographales</taxon>
        <taxon>Aulographaceae</taxon>
    </lineage>
</organism>
<feature type="transmembrane region" description="Helical" evidence="7">
    <location>
        <begin position="197"/>
        <end position="219"/>
    </location>
</feature>
<dbReference type="Pfam" id="PF06609">
    <property type="entry name" value="TRI12"/>
    <property type="match status" value="1"/>
</dbReference>
<dbReference type="GO" id="GO:0022857">
    <property type="term" value="F:transmembrane transporter activity"/>
    <property type="evidence" value="ECO:0007669"/>
    <property type="project" value="InterPro"/>
</dbReference>
<dbReference type="Proteomes" id="UP000800041">
    <property type="component" value="Unassembled WGS sequence"/>
</dbReference>
<reference evidence="9" key="1">
    <citation type="journal article" date="2020" name="Stud. Mycol.">
        <title>101 Dothideomycetes genomes: a test case for predicting lifestyles and emergence of pathogens.</title>
        <authorList>
            <person name="Haridas S."/>
            <person name="Albert R."/>
            <person name="Binder M."/>
            <person name="Bloem J."/>
            <person name="Labutti K."/>
            <person name="Salamov A."/>
            <person name="Andreopoulos B."/>
            <person name="Baker S."/>
            <person name="Barry K."/>
            <person name="Bills G."/>
            <person name="Bluhm B."/>
            <person name="Cannon C."/>
            <person name="Castanera R."/>
            <person name="Culley D."/>
            <person name="Daum C."/>
            <person name="Ezra D."/>
            <person name="Gonzalez J."/>
            <person name="Henrissat B."/>
            <person name="Kuo A."/>
            <person name="Liang C."/>
            <person name="Lipzen A."/>
            <person name="Lutzoni F."/>
            <person name="Magnuson J."/>
            <person name="Mondo S."/>
            <person name="Nolan M."/>
            <person name="Ohm R."/>
            <person name="Pangilinan J."/>
            <person name="Park H.-J."/>
            <person name="Ramirez L."/>
            <person name="Alfaro M."/>
            <person name="Sun H."/>
            <person name="Tritt A."/>
            <person name="Yoshinaga Y."/>
            <person name="Zwiers L.-H."/>
            <person name="Turgeon B."/>
            <person name="Goodwin S."/>
            <person name="Spatafora J."/>
            <person name="Crous P."/>
            <person name="Grigoriev I."/>
        </authorList>
    </citation>
    <scope>NUCLEOTIDE SEQUENCE</scope>
    <source>
        <strain evidence="9">CBS 113979</strain>
    </source>
</reference>
<proteinExistence type="inferred from homology"/>
<feature type="transmembrane region" description="Helical" evidence="7">
    <location>
        <begin position="339"/>
        <end position="362"/>
    </location>
</feature>
<feature type="transmembrane region" description="Helical" evidence="7">
    <location>
        <begin position="129"/>
        <end position="148"/>
    </location>
</feature>
<dbReference type="GO" id="GO:0005886">
    <property type="term" value="C:plasma membrane"/>
    <property type="evidence" value="ECO:0007669"/>
    <property type="project" value="TreeGrafter"/>
</dbReference>
<dbReference type="InterPro" id="IPR036259">
    <property type="entry name" value="MFS_trans_sf"/>
</dbReference>
<feature type="transmembrane region" description="Helical" evidence="7">
    <location>
        <begin position="61"/>
        <end position="86"/>
    </location>
</feature>
<feature type="transmembrane region" description="Helical" evidence="7">
    <location>
        <begin position="279"/>
        <end position="299"/>
    </location>
</feature>
<feature type="transmembrane region" description="Helical" evidence="7">
    <location>
        <begin position="36"/>
        <end position="55"/>
    </location>
</feature>
<evidence type="ECO:0000256" key="5">
    <source>
        <dbReference type="ARBA" id="ARBA00022989"/>
    </source>
</evidence>
<evidence type="ECO:0000256" key="1">
    <source>
        <dbReference type="ARBA" id="ARBA00004141"/>
    </source>
</evidence>
<evidence type="ECO:0000259" key="8">
    <source>
        <dbReference type="PROSITE" id="PS50850"/>
    </source>
</evidence>
<dbReference type="PANTHER" id="PTHR23501">
    <property type="entry name" value="MAJOR FACILITATOR SUPERFAMILY"/>
    <property type="match status" value="1"/>
</dbReference>
<keyword evidence="4 7" id="KW-0812">Transmembrane</keyword>
<sequence>IGPTTYYNWMVSANTITTAVSLPLAGGLSDIFGRRWFLIVGNCFSLVGAIVSLAAQNVPMVIAGSAVTGLGSGAQQLALAAVAELVPNKHRGRVQACLDLAILPWTLLGALIGGGMVEGGGKLGWRINFILGVCLNVIALIMAFFWYYPPSYANKGNQGKSKIQAIKELDVVGVFLLNAGLLLILVGIALGGTTYPWNSAGFICLIAVGGACLIGLGVWEYKFAKHPFVPHDMFRGKARTFTLVLCITFVAGMGLYAAAAFWTQLCQNMWGAGVIKTGIYSIPSGVGGVLGGFVGGMVVGKNKYFSTNLCLVYGCIFKIAADAGLSTLTPYTVSRGLGISFLSMVGTGWLSVSLIVCVQLACEDKDIGLATLLLGAIRAVGGSVAITIYSTILNNKILKDGPLRIATAVVPKGLPLSSIEPFLMALQAQDEAALMQIPGITPDIIQTGVMAMRESFGVGFSYIYITSAAFAGAALIAALLTKDVRSNMTDNVAVRLENEKPLPVEDAVKA</sequence>
<protein>
    <submittedName>
        <fullName evidence="9">MFS general substrate transporter</fullName>
    </submittedName>
</protein>
<feature type="transmembrane region" description="Helical" evidence="7">
    <location>
        <begin position="369"/>
        <end position="392"/>
    </location>
</feature>
<accession>A0A6G1H005</accession>
<evidence type="ECO:0000256" key="3">
    <source>
        <dbReference type="ARBA" id="ARBA00022448"/>
    </source>
</evidence>
<comment type="similarity">
    <text evidence="2">Belongs to the major facilitator superfamily. TCR/Tet family.</text>
</comment>
<keyword evidence="10" id="KW-1185">Reference proteome</keyword>
<feature type="transmembrane region" description="Helical" evidence="7">
    <location>
        <begin position="240"/>
        <end position="259"/>
    </location>
</feature>
<keyword evidence="3" id="KW-0813">Transport</keyword>
<comment type="subcellular location">
    <subcellularLocation>
        <location evidence="1">Membrane</location>
        <topology evidence="1">Multi-pass membrane protein</topology>
    </subcellularLocation>
</comment>
<dbReference type="EMBL" id="ML977156">
    <property type="protein sequence ID" value="KAF1986553.1"/>
    <property type="molecule type" value="Genomic_DNA"/>
</dbReference>
<feature type="transmembrane region" description="Helical" evidence="7">
    <location>
        <begin position="6"/>
        <end position="24"/>
    </location>
</feature>
<dbReference type="PROSITE" id="PS50850">
    <property type="entry name" value="MFS"/>
    <property type="match status" value="1"/>
</dbReference>
<dbReference type="PROSITE" id="PS00216">
    <property type="entry name" value="SUGAR_TRANSPORT_1"/>
    <property type="match status" value="1"/>
</dbReference>
<feature type="transmembrane region" description="Helical" evidence="7">
    <location>
        <begin position="169"/>
        <end position="191"/>
    </location>
</feature>
<evidence type="ECO:0000313" key="10">
    <source>
        <dbReference type="Proteomes" id="UP000800041"/>
    </source>
</evidence>
<feature type="non-terminal residue" evidence="9">
    <location>
        <position position="1"/>
    </location>
</feature>
<feature type="transmembrane region" description="Helical" evidence="7">
    <location>
        <begin position="460"/>
        <end position="480"/>
    </location>
</feature>
<dbReference type="OrthoDB" id="4139357at2759"/>
<dbReference type="InterPro" id="IPR005829">
    <property type="entry name" value="Sugar_transporter_CS"/>
</dbReference>
<feature type="domain" description="Major facilitator superfamily (MFS) profile" evidence="8">
    <location>
        <begin position="1"/>
        <end position="485"/>
    </location>
</feature>
<gene>
    <name evidence="9" type="ORF">K402DRAFT_332409</name>
</gene>
<evidence type="ECO:0000256" key="2">
    <source>
        <dbReference type="ARBA" id="ARBA00007520"/>
    </source>
</evidence>
<dbReference type="InterPro" id="IPR010573">
    <property type="entry name" value="MFS_Str1/Tri12-like"/>
</dbReference>
<dbReference type="AlphaFoldDB" id="A0A6G1H005"/>